<reference evidence="1" key="1">
    <citation type="submission" date="2021-06" db="EMBL/GenBank/DDBJ databases">
        <authorList>
            <person name="Kallberg Y."/>
            <person name="Tangrot J."/>
            <person name="Rosling A."/>
        </authorList>
    </citation>
    <scope>NUCLEOTIDE SEQUENCE</scope>
    <source>
        <strain evidence="1">87-6 pot B 2015</strain>
    </source>
</reference>
<dbReference type="AlphaFoldDB" id="A0A9N9AE18"/>
<organism evidence="1 2">
    <name type="scientific">Funneliformis mosseae</name>
    <name type="common">Endomycorrhizal fungus</name>
    <name type="synonym">Glomus mosseae</name>
    <dbReference type="NCBI Taxonomy" id="27381"/>
    <lineage>
        <taxon>Eukaryota</taxon>
        <taxon>Fungi</taxon>
        <taxon>Fungi incertae sedis</taxon>
        <taxon>Mucoromycota</taxon>
        <taxon>Glomeromycotina</taxon>
        <taxon>Glomeromycetes</taxon>
        <taxon>Glomerales</taxon>
        <taxon>Glomeraceae</taxon>
        <taxon>Funneliformis</taxon>
    </lineage>
</organism>
<accession>A0A9N9AE18</accession>
<name>A0A9N9AE18_FUNMO</name>
<gene>
    <name evidence="1" type="ORF">FMOSSE_LOCUS5439</name>
</gene>
<dbReference type="EMBL" id="CAJVPP010001030">
    <property type="protein sequence ID" value="CAG8529538.1"/>
    <property type="molecule type" value="Genomic_DNA"/>
</dbReference>
<dbReference type="Proteomes" id="UP000789375">
    <property type="component" value="Unassembled WGS sequence"/>
</dbReference>
<comment type="caution">
    <text evidence="1">The sequence shown here is derived from an EMBL/GenBank/DDBJ whole genome shotgun (WGS) entry which is preliminary data.</text>
</comment>
<sequence length="239" mass="27860">MLKNRKCSYCDELIEKQCKECDSPYRISESWTSGDVRIDNFIKDAMYKARNGGRWLEWISFDRFTNIELYEDGFDKVYLALWLDGRDNYLEQNGSLKNEPQPVKVFLKQFNLSADCLNEIKNHWEFFNTVVALSSKFYGISKTSGNSRIYNGHSLWKSKTFAPEFGKGTPEIYKDFVNKCINVNPDRRPTSPGLYKQLKFWYRCIIGDCAESDKYGEMVKSAFDNADNYNDEDVEEDAG</sequence>
<proteinExistence type="predicted"/>
<protein>
    <submittedName>
        <fullName evidence="1">3748_t:CDS:1</fullName>
    </submittedName>
</protein>
<evidence type="ECO:0000313" key="2">
    <source>
        <dbReference type="Proteomes" id="UP000789375"/>
    </source>
</evidence>
<keyword evidence="2" id="KW-1185">Reference proteome</keyword>
<evidence type="ECO:0000313" key="1">
    <source>
        <dbReference type="EMBL" id="CAG8529538.1"/>
    </source>
</evidence>